<keyword evidence="7" id="KW-0539">Nucleus</keyword>
<dbReference type="InterPro" id="IPR013713">
    <property type="entry name" value="XPO2_central"/>
</dbReference>
<evidence type="ECO:0000259" key="8">
    <source>
        <dbReference type="PROSITE" id="PS50166"/>
    </source>
</evidence>
<dbReference type="GO" id="GO:0006606">
    <property type="term" value="P:protein import into nucleus"/>
    <property type="evidence" value="ECO:0007669"/>
    <property type="project" value="TreeGrafter"/>
</dbReference>
<dbReference type="PANTHER" id="PTHR10997:SF8">
    <property type="entry name" value="EXPORTIN-2"/>
    <property type="match status" value="1"/>
</dbReference>
<name>A0AAX4PB41_9CHLO</name>
<dbReference type="AlphaFoldDB" id="A0AAX4PB41"/>
<dbReference type="GO" id="GO:0005635">
    <property type="term" value="C:nuclear envelope"/>
    <property type="evidence" value="ECO:0007669"/>
    <property type="project" value="TreeGrafter"/>
</dbReference>
<dbReference type="Pfam" id="PF08506">
    <property type="entry name" value="Cse1"/>
    <property type="match status" value="1"/>
</dbReference>
<evidence type="ECO:0000256" key="7">
    <source>
        <dbReference type="ARBA" id="ARBA00023242"/>
    </source>
</evidence>
<gene>
    <name evidence="9" type="ORF">HKI87_08g51410</name>
</gene>
<dbReference type="Pfam" id="PF03378">
    <property type="entry name" value="CAS_CSE1"/>
    <property type="match status" value="1"/>
</dbReference>
<evidence type="ECO:0000313" key="10">
    <source>
        <dbReference type="Proteomes" id="UP001472866"/>
    </source>
</evidence>
<comment type="subcellular location">
    <subcellularLocation>
        <location evidence="2">Cytoplasm</location>
    </subcellularLocation>
    <subcellularLocation>
        <location evidence="1">Nucleus</location>
    </subcellularLocation>
</comment>
<organism evidence="9 10">
    <name type="scientific">Chloropicon roscoffensis</name>
    <dbReference type="NCBI Taxonomy" id="1461544"/>
    <lineage>
        <taxon>Eukaryota</taxon>
        <taxon>Viridiplantae</taxon>
        <taxon>Chlorophyta</taxon>
        <taxon>Chloropicophyceae</taxon>
        <taxon>Chloropicales</taxon>
        <taxon>Chloropicaceae</taxon>
        <taxon>Chloropicon</taxon>
    </lineage>
</organism>
<feature type="domain" description="Importin N-terminal" evidence="8">
    <location>
        <begin position="24"/>
        <end position="103"/>
    </location>
</feature>
<keyword evidence="6" id="KW-0653">Protein transport</keyword>
<dbReference type="EMBL" id="CP151508">
    <property type="protein sequence ID" value="WZN63592.1"/>
    <property type="molecule type" value="Genomic_DNA"/>
</dbReference>
<dbReference type="Pfam" id="PF03810">
    <property type="entry name" value="IBN_N"/>
    <property type="match status" value="1"/>
</dbReference>
<evidence type="ECO:0000313" key="9">
    <source>
        <dbReference type="EMBL" id="WZN63592.1"/>
    </source>
</evidence>
<evidence type="ECO:0000256" key="6">
    <source>
        <dbReference type="ARBA" id="ARBA00022927"/>
    </source>
</evidence>
<keyword evidence="4" id="KW-0813">Transport</keyword>
<protein>
    <submittedName>
        <fullName evidence="9">Exportin-2</fullName>
    </submittedName>
</protein>
<dbReference type="PANTHER" id="PTHR10997">
    <property type="entry name" value="IMPORTIN-7, 8, 11"/>
    <property type="match status" value="1"/>
</dbReference>
<reference evidence="9 10" key="1">
    <citation type="submission" date="2024-03" db="EMBL/GenBank/DDBJ databases">
        <title>Complete genome sequence of the green alga Chloropicon roscoffensis RCC1871.</title>
        <authorList>
            <person name="Lemieux C."/>
            <person name="Pombert J.-F."/>
            <person name="Otis C."/>
            <person name="Turmel M."/>
        </authorList>
    </citation>
    <scope>NUCLEOTIDE SEQUENCE [LARGE SCALE GENOMIC DNA]</scope>
    <source>
        <strain evidence="9 10">RCC1871</strain>
    </source>
</reference>
<dbReference type="SMART" id="SM00913">
    <property type="entry name" value="IBN_N"/>
    <property type="match status" value="1"/>
</dbReference>
<dbReference type="SUPFAM" id="SSF48371">
    <property type="entry name" value="ARM repeat"/>
    <property type="match status" value="1"/>
</dbReference>
<comment type="similarity">
    <text evidence="3">Belongs to the XPO2/CSE1 family.</text>
</comment>
<dbReference type="InterPro" id="IPR016024">
    <property type="entry name" value="ARM-type_fold"/>
</dbReference>
<dbReference type="Gene3D" id="1.25.10.10">
    <property type="entry name" value="Leucine-rich Repeat Variant"/>
    <property type="match status" value="1"/>
</dbReference>
<evidence type="ECO:0000256" key="1">
    <source>
        <dbReference type="ARBA" id="ARBA00004123"/>
    </source>
</evidence>
<evidence type="ECO:0000256" key="2">
    <source>
        <dbReference type="ARBA" id="ARBA00004496"/>
    </source>
</evidence>
<dbReference type="GO" id="GO:0031267">
    <property type="term" value="F:small GTPase binding"/>
    <property type="evidence" value="ECO:0007669"/>
    <property type="project" value="InterPro"/>
</dbReference>
<sequence length="965" mass="107606">MANQELVAALTQSQSHLPGPRKEAETFLKAAGRNPGYATALINVLLAQGLDLAVQQAAAVAFKNYVKYHWDPKDDNPFNEALVPIAEEEKAQIKQHLTNLMLASPKHVQLQLSEALTIICSTDFPDKWQNLIPELVGQFSQSDQNVLQGALRTASSIFKPYRNQYKSNELYRELKYVLDKFVGTSQGSKPFLDLFKRQCALVEGTQDPIALDLALQNLYIILRIYFSLHSQELPEVFEDTMQDWMGAFHKFLNYENAAVVSKNDEESSLDRVKAAICENVNVYIEKNEEEFQPYLQTFATDIWGLLLKVGAAANKDRLTTTAIRFLTTVAKSVHHKLFEDGETMKQICEGVVIPNLRMREDEEELFEMNFVEYVRRDMEGSDSDTRRRSSCELVKSLTEKFPEKLTQLCSAYIDVLVREYQQNPAANWKSKDCAMYLIMALTVRGKTAASGATSTNQLVNIGQFFQEHVVPELSTPRDHLPVLKADCLKFVITFRSQLPRETTLALFSSIVQLLGAESNVVHSYAATCLERALALKENGKPRFTKQEVLPFAQGALQGLFAAMEMPESEENEYLAKCFMRIVSFFGPEMGGIAVECMKHACAKLERVCRNPTNSNFNHYMFETVAALIKGGVEGGQTKQILPEFERSLFPVFQVVLVEDLEDFAPYVFQVLSQLIEVYDPPLPDVYTQIFPPLLNPTMWERSGNVPALVRLLQAYLSKQRVTGDQLQGVLGVSQKLMASKALDHQGFYILNALVESLPSDAIAPFLPGIWSLLCQRLQTSNTPKYTKHFLVFLALFIDKHGVQACSASLDQLQQGLFAMLLRQVLVPNFNNVKGDVESKLCAVALTKICCEWPDLLADQANWGQLLGTLVAYVEAGAVDRDDGGDGGLGEELAAGYSAAFAQLHHAQRKENDPLSDISDVRSYLALSLAKLSSAQPLAALISRVVSQESQSVLGGWLQAANATLN</sequence>
<evidence type="ECO:0000256" key="4">
    <source>
        <dbReference type="ARBA" id="ARBA00022448"/>
    </source>
</evidence>
<dbReference type="InterPro" id="IPR005043">
    <property type="entry name" value="XPO2_C"/>
</dbReference>
<proteinExistence type="inferred from homology"/>
<accession>A0AAX4PB41</accession>
<dbReference type="InterPro" id="IPR001494">
    <property type="entry name" value="Importin-beta_N"/>
</dbReference>
<evidence type="ECO:0000256" key="3">
    <source>
        <dbReference type="ARBA" id="ARBA00008669"/>
    </source>
</evidence>
<keyword evidence="10" id="KW-1185">Reference proteome</keyword>
<dbReference type="Proteomes" id="UP001472866">
    <property type="component" value="Chromosome 08"/>
</dbReference>
<evidence type="ECO:0000256" key="5">
    <source>
        <dbReference type="ARBA" id="ARBA00022490"/>
    </source>
</evidence>
<dbReference type="PROSITE" id="PS50166">
    <property type="entry name" value="IMPORTIN_B_NT"/>
    <property type="match status" value="1"/>
</dbReference>
<dbReference type="GO" id="GO:0005049">
    <property type="term" value="F:nuclear export signal receptor activity"/>
    <property type="evidence" value="ECO:0007669"/>
    <property type="project" value="TreeGrafter"/>
</dbReference>
<keyword evidence="5" id="KW-0963">Cytoplasm</keyword>
<dbReference type="GO" id="GO:0005829">
    <property type="term" value="C:cytosol"/>
    <property type="evidence" value="ECO:0007669"/>
    <property type="project" value="TreeGrafter"/>
</dbReference>
<dbReference type="GO" id="GO:0006611">
    <property type="term" value="P:protein export from nucleus"/>
    <property type="evidence" value="ECO:0007669"/>
    <property type="project" value="TreeGrafter"/>
</dbReference>
<dbReference type="InterPro" id="IPR011989">
    <property type="entry name" value="ARM-like"/>
</dbReference>
<dbReference type="FunFam" id="1.25.10.10:FF:000507">
    <property type="entry name" value="Exportin-2"/>
    <property type="match status" value="1"/>
</dbReference>